<dbReference type="Gene3D" id="1.20.1050.10">
    <property type="match status" value="1"/>
</dbReference>
<dbReference type="InterPro" id="IPR040079">
    <property type="entry name" value="Glutathione_S-Trfase"/>
</dbReference>
<feature type="domain" description="GST N-terminal" evidence="2">
    <location>
        <begin position="1"/>
        <end position="81"/>
    </location>
</feature>
<sequence>MLKLHHLNHSRSFRVYWLLEELGLPFEVVRHERHPETRMGPPALKAAHPIGKAPALETEDGVMVESGAIIDYILRRHGDGGLVPADDSPDLMRYLEWMHIAVSIGTMPIMLKVYGLAAGLAGTAFDERADAEFTSVLNYIEQSLEGRDYLLGDRFSVADIQVSFVAELARALIGIDAYPNMQAWLGRVHARPSFRATIAKGGEYAYAS</sequence>
<evidence type="ECO:0000256" key="1">
    <source>
        <dbReference type="RuleBase" id="RU003494"/>
    </source>
</evidence>
<keyword evidence="4" id="KW-0808">Transferase</keyword>
<dbReference type="InterPro" id="IPR004046">
    <property type="entry name" value="GST_C"/>
</dbReference>
<dbReference type="Gene3D" id="3.40.30.10">
    <property type="entry name" value="Glutaredoxin"/>
    <property type="match status" value="1"/>
</dbReference>
<dbReference type="GO" id="GO:0004364">
    <property type="term" value="F:glutathione transferase activity"/>
    <property type="evidence" value="ECO:0007669"/>
    <property type="project" value="UniProtKB-EC"/>
</dbReference>
<dbReference type="InterPro" id="IPR036249">
    <property type="entry name" value="Thioredoxin-like_sf"/>
</dbReference>
<evidence type="ECO:0000313" key="5">
    <source>
        <dbReference type="Proteomes" id="UP000552757"/>
    </source>
</evidence>
<accession>A0A7W6DG88</accession>
<dbReference type="SFLD" id="SFLDG00358">
    <property type="entry name" value="Main_(cytGST)"/>
    <property type="match status" value="1"/>
</dbReference>
<dbReference type="EC" id="2.5.1.18" evidence="4"/>
<dbReference type="PANTHER" id="PTHR44051">
    <property type="entry name" value="GLUTATHIONE S-TRANSFERASE-RELATED"/>
    <property type="match status" value="1"/>
</dbReference>
<evidence type="ECO:0000259" key="2">
    <source>
        <dbReference type="PROSITE" id="PS50404"/>
    </source>
</evidence>
<comment type="similarity">
    <text evidence="1">Belongs to the GST superfamily.</text>
</comment>
<dbReference type="SFLD" id="SFLDG01150">
    <property type="entry name" value="Main.1:_Beta-like"/>
    <property type="match status" value="1"/>
</dbReference>
<dbReference type="InterPro" id="IPR036282">
    <property type="entry name" value="Glutathione-S-Trfase_C_sf"/>
</dbReference>
<protein>
    <submittedName>
        <fullName evidence="4">Glutathione S-transferase</fullName>
        <ecNumber evidence="4">2.5.1.18</ecNumber>
    </submittedName>
</protein>
<dbReference type="InterPro" id="IPR004045">
    <property type="entry name" value="Glutathione_S-Trfase_N"/>
</dbReference>
<dbReference type="Proteomes" id="UP000552757">
    <property type="component" value="Unassembled WGS sequence"/>
</dbReference>
<proteinExistence type="inferred from homology"/>
<evidence type="ECO:0000259" key="3">
    <source>
        <dbReference type="PROSITE" id="PS50405"/>
    </source>
</evidence>
<dbReference type="SUPFAM" id="SSF52833">
    <property type="entry name" value="Thioredoxin-like"/>
    <property type="match status" value="1"/>
</dbReference>
<dbReference type="Pfam" id="PF00043">
    <property type="entry name" value="GST_C"/>
    <property type="match status" value="1"/>
</dbReference>
<reference evidence="4 5" key="1">
    <citation type="submission" date="2020-08" db="EMBL/GenBank/DDBJ databases">
        <title>Genomic Encyclopedia of Type Strains, Phase IV (KMG-IV): sequencing the most valuable type-strain genomes for metagenomic binning, comparative biology and taxonomic classification.</title>
        <authorList>
            <person name="Goeker M."/>
        </authorList>
    </citation>
    <scope>NUCLEOTIDE SEQUENCE [LARGE SCALE GENOMIC DNA]</scope>
    <source>
        <strain evidence="4 5">DSM 29348</strain>
    </source>
</reference>
<dbReference type="SFLD" id="SFLDS00019">
    <property type="entry name" value="Glutathione_Transferase_(cytos"/>
    <property type="match status" value="1"/>
</dbReference>
<gene>
    <name evidence="4" type="ORF">GGR44_002382</name>
</gene>
<name>A0A7W6DG88_9SPHN</name>
<organism evidence="4 5">
    <name type="scientific">Sphingobium fontiphilum</name>
    <dbReference type="NCBI Taxonomy" id="944425"/>
    <lineage>
        <taxon>Bacteria</taxon>
        <taxon>Pseudomonadati</taxon>
        <taxon>Pseudomonadota</taxon>
        <taxon>Alphaproteobacteria</taxon>
        <taxon>Sphingomonadales</taxon>
        <taxon>Sphingomonadaceae</taxon>
        <taxon>Sphingobium</taxon>
    </lineage>
</organism>
<keyword evidence="5" id="KW-1185">Reference proteome</keyword>
<dbReference type="RefSeq" id="WP_183955779.1">
    <property type="nucleotide sequence ID" value="NZ_JACIEB010000005.1"/>
</dbReference>
<dbReference type="PANTHER" id="PTHR44051:SF9">
    <property type="entry name" value="GLUTATHIONE S-TRANSFERASE 1"/>
    <property type="match status" value="1"/>
</dbReference>
<dbReference type="AlphaFoldDB" id="A0A7W6DG88"/>
<dbReference type="SUPFAM" id="SSF47616">
    <property type="entry name" value="GST C-terminal domain-like"/>
    <property type="match status" value="1"/>
</dbReference>
<feature type="domain" description="GST C-terminal" evidence="3">
    <location>
        <begin position="87"/>
        <end position="208"/>
    </location>
</feature>
<evidence type="ECO:0000313" key="4">
    <source>
        <dbReference type="EMBL" id="MBB3982716.1"/>
    </source>
</evidence>
<dbReference type="EMBL" id="JACIEB010000005">
    <property type="protein sequence ID" value="MBB3982716.1"/>
    <property type="molecule type" value="Genomic_DNA"/>
</dbReference>
<dbReference type="PROSITE" id="PS50404">
    <property type="entry name" value="GST_NTER"/>
    <property type="match status" value="1"/>
</dbReference>
<dbReference type="PROSITE" id="PS50405">
    <property type="entry name" value="GST_CTER"/>
    <property type="match status" value="1"/>
</dbReference>
<comment type="caution">
    <text evidence="4">The sequence shown here is derived from an EMBL/GenBank/DDBJ whole genome shotgun (WGS) entry which is preliminary data.</text>
</comment>
<dbReference type="Pfam" id="PF02798">
    <property type="entry name" value="GST_N"/>
    <property type="match status" value="1"/>
</dbReference>
<dbReference type="InterPro" id="IPR010987">
    <property type="entry name" value="Glutathione-S-Trfase_C-like"/>
</dbReference>
<dbReference type="CDD" id="cd03046">
    <property type="entry name" value="GST_N_GTT1_like"/>
    <property type="match status" value="1"/>
</dbReference>